<feature type="chain" id="PRO_5021449236" description="Peptidase S1 domain-containing protein" evidence="4">
    <location>
        <begin position="23"/>
        <end position="358"/>
    </location>
</feature>
<feature type="region of interest" description="Disordered" evidence="3">
    <location>
        <begin position="107"/>
        <end position="157"/>
    </location>
</feature>
<dbReference type="EMBL" id="BGPR01001644">
    <property type="protein sequence ID" value="GBM58661.1"/>
    <property type="molecule type" value="Genomic_DNA"/>
</dbReference>
<keyword evidence="7" id="KW-1185">Reference proteome</keyword>
<name>A0A4Y2H0J6_ARAVE</name>
<dbReference type="PROSITE" id="PS50240">
    <property type="entry name" value="TRYPSIN_DOM"/>
    <property type="match status" value="1"/>
</dbReference>
<dbReference type="SMART" id="SM00020">
    <property type="entry name" value="Tryp_SPc"/>
    <property type="match status" value="1"/>
</dbReference>
<dbReference type="PRINTS" id="PR00722">
    <property type="entry name" value="CHYMOTRYPSIN"/>
</dbReference>
<gene>
    <name evidence="6" type="ORF">AVEN_251927_1</name>
</gene>
<dbReference type="InterPro" id="IPR009003">
    <property type="entry name" value="Peptidase_S1_PA"/>
</dbReference>
<evidence type="ECO:0000313" key="7">
    <source>
        <dbReference type="Proteomes" id="UP000499080"/>
    </source>
</evidence>
<comment type="caution">
    <text evidence="6">The sequence shown here is derived from an EMBL/GenBank/DDBJ whole genome shotgun (WGS) entry which is preliminary data.</text>
</comment>
<accession>A0A4Y2H0J6</accession>
<feature type="region of interest" description="Disordered" evidence="3">
    <location>
        <begin position="78"/>
        <end position="97"/>
    </location>
</feature>
<dbReference type="InterPro" id="IPR001314">
    <property type="entry name" value="Peptidase_S1A"/>
</dbReference>
<evidence type="ECO:0000259" key="5">
    <source>
        <dbReference type="PROSITE" id="PS50240"/>
    </source>
</evidence>
<dbReference type="PROSITE" id="PS00134">
    <property type="entry name" value="TRYPSIN_HIS"/>
    <property type="match status" value="1"/>
</dbReference>
<dbReference type="Pfam" id="PF00089">
    <property type="entry name" value="Trypsin"/>
    <property type="match status" value="2"/>
</dbReference>
<dbReference type="GO" id="GO:0006508">
    <property type="term" value="P:proteolysis"/>
    <property type="evidence" value="ECO:0007669"/>
    <property type="project" value="InterPro"/>
</dbReference>
<keyword evidence="4" id="KW-0732">Signal</keyword>
<sequence>MPLILKFTILSTILIAASVSNSEESKFEVEAPSAADSDLKGDVGAFDSDDHEIEFDDLQSDDHAKHYANETVAVAGHGGITRTRYRSKRMRKSDDDEDITSEYYKRRRPDYDDEDGSIMDDNERWRKPDYDENRRRPNDNRRRRNNMTSGGNCQTCGKMLGGKRGTSGYLERVINGRVVQPVYKYPWIVSLIGVNCSGAIISPTYVVTASHCLINTNRTESPQCKRRGALPKNCFKKPNEIKVGLLGRRQEEKQRPVRIAQLIPHDQFQVNKDVLHDIALIKLAAPIQCNQLSSPICLPTNDLQKLGGQLIVAGWGLNTVEGQISSLYLARFEAYVPISFGRSSVSSSTCKDKDVSTS</sequence>
<feature type="compositionally biased region" description="Basic and acidic residues" evidence="3">
    <location>
        <begin position="121"/>
        <end position="140"/>
    </location>
</feature>
<proteinExistence type="inferred from homology"/>
<comment type="similarity">
    <text evidence="2">Belongs to the peptidase S1 family. CLIP subfamily.</text>
</comment>
<organism evidence="6 7">
    <name type="scientific">Araneus ventricosus</name>
    <name type="common">Orbweaver spider</name>
    <name type="synonym">Epeira ventricosa</name>
    <dbReference type="NCBI Taxonomy" id="182803"/>
    <lineage>
        <taxon>Eukaryota</taxon>
        <taxon>Metazoa</taxon>
        <taxon>Ecdysozoa</taxon>
        <taxon>Arthropoda</taxon>
        <taxon>Chelicerata</taxon>
        <taxon>Arachnida</taxon>
        <taxon>Araneae</taxon>
        <taxon>Araneomorphae</taxon>
        <taxon>Entelegynae</taxon>
        <taxon>Araneoidea</taxon>
        <taxon>Araneidae</taxon>
        <taxon>Araneus</taxon>
    </lineage>
</organism>
<dbReference type="InterPro" id="IPR051487">
    <property type="entry name" value="Ser/Thr_Proteases_Immune/Dev"/>
</dbReference>
<reference evidence="6 7" key="1">
    <citation type="journal article" date="2019" name="Sci. Rep.">
        <title>Orb-weaving spider Araneus ventricosus genome elucidates the spidroin gene catalogue.</title>
        <authorList>
            <person name="Kono N."/>
            <person name="Nakamura H."/>
            <person name="Ohtoshi R."/>
            <person name="Moran D.A.P."/>
            <person name="Shinohara A."/>
            <person name="Yoshida Y."/>
            <person name="Fujiwara M."/>
            <person name="Mori M."/>
            <person name="Tomita M."/>
            <person name="Arakawa K."/>
        </authorList>
    </citation>
    <scope>NUCLEOTIDE SEQUENCE [LARGE SCALE GENOMIC DNA]</scope>
</reference>
<dbReference type="SUPFAM" id="SSF50494">
    <property type="entry name" value="Trypsin-like serine proteases"/>
    <property type="match status" value="1"/>
</dbReference>
<evidence type="ECO:0000256" key="2">
    <source>
        <dbReference type="ARBA" id="ARBA00024195"/>
    </source>
</evidence>
<feature type="domain" description="Peptidase S1" evidence="5">
    <location>
        <begin position="173"/>
        <end position="358"/>
    </location>
</feature>
<dbReference type="AlphaFoldDB" id="A0A4Y2H0J6"/>
<protein>
    <recommendedName>
        <fullName evidence="5">Peptidase S1 domain-containing protein</fullName>
    </recommendedName>
</protein>
<dbReference type="Gene3D" id="2.40.10.10">
    <property type="entry name" value="Trypsin-like serine proteases"/>
    <property type="match status" value="1"/>
</dbReference>
<dbReference type="InterPro" id="IPR018114">
    <property type="entry name" value="TRYPSIN_HIS"/>
</dbReference>
<evidence type="ECO:0000256" key="3">
    <source>
        <dbReference type="SAM" id="MobiDB-lite"/>
    </source>
</evidence>
<evidence type="ECO:0000256" key="1">
    <source>
        <dbReference type="ARBA" id="ARBA00023157"/>
    </source>
</evidence>
<feature type="signal peptide" evidence="4">
    <location>
        <begin position="1"/>
        <end position="22"/>
    </location>
</feature>
<dbReference type="GO" id="GO:0004252">
    <property type="term" value="F:serine-type endopeptidase activity"/>
    <property type="evidence" value="ECO:0007669"/>
    <property type="project" value="InterPro"/>
</dbReference>
<dbReference type="PANTHER" id="PTHR24256">
    <property type="entry name" value="TRYPTASE-RELATED"/>
    <property type="match status" value="1"/>
</dbReference>
<dbReference type="OrthoDB" id="6437546at2759"/>
<dbReference type="InterPro" id="IPR043504">
    <property type="entry name" value="Peptidase_S1_PA_chymotrypsin"/>
</dbReference>
<evidence type="ECO:0000313" key="6">
    <source>
        <dbReference type="EMBL" id="GBM58661.1"/>
    </source>
</evidence>
<dbReference type="InterPro" id="IPR001254">
    <property type="entry name" value="Trypsin_dom"/>
</dbReference>
<keyword evidence="1" id="KW-1015">Disulfide bond</keyword>
<evidence type="ECO:0000256" key="4">
    <source>
        <dbReference type="SAM" id="SignalP"/>
    </source>
</evidence>
<dbReference type="Proteomes" id="UP000499080">
    <property type="component" value="Unassembled WGS sequence"/>
</dbReference>
<feature type="compositionally biased region" description="Acidic residues" evidence="3">
    <location>
        <begin position="111"/>
        <end position="120"/>
    </location>
</feature>